<keyword evidence="5" id="KW-1185">Reference proteome</keyword>
<feature type="domain" description="Retrotransposon gag" evidence="3">
    <location>
        <begin position="7"/>
        <end position="75"/>
    </location>
</feature>
<comment type="caution">
    <text evidence="4">The sequence shown here is derived from an EMBL/GenBank/DDBJ whole genome shotgun (WGS) entry which is preliminary data.</text>
</comment>
<dbReference type="InterPro" id="IPR005162">
    <property type="entry name" value="Retrotrans_gag_dom"/>
</dbReference>
<dbReference type="AlphaFoldDB" id="A0A8K0H5N7"/>
<name>A0A8K0H5N7_9ROSA</name>
<dbReference type="EMBL" id="VOIH02000005">
    <property type="protein sequence ID" value="KAF3446009.1"/>
    <property type="molecule type" value="Genomic_DNA"/>
</dbReference>
<evidence type="ECO:0000313" key="5">
    <source>
        <dbReference type="Proteomes" id="UP000796880"/>
    </source>
</evidence>
<evidence type="ECO:0000256" key="2">
    <source>
        <dbReference type="SAM" id="Phobius"/>
    </source>
</evidence>
<feature type="transmembrane region" description="Helical" evidence="2">
    <location>
        <begin position="466"/>
        <end position="486"/>
    </location>
</feature>
<evidence type="ECO:0000313" key="4">
    <source>
        <dbReference type="EMBL" id="KAF3446009.1"/>
    </source>
</evidence>
<dbReference type="Pfam" id="PF03732">
    <property type="entry name" value="Retrotrans_gag"/>
    <property type="match status" value="1"/>
</dbReference>
<feature type="compositionally biased region" description="Polar residues" evidence="1">
    <location>
        <begin position="107"/>
        <end position="120"/>
    </location>
</feature>
<evidence type="ECO:0000256" key="1">
    <source>
        <dbReference type="SAM" id="MobiDB-lite"/>
    </source>
</evidence>
<evidence type="ECO:0000259" key="3">
    <source>
        <dbReference type="Pfam" id="PF03732"/>
    </source>
</evidence>
<protein>
    <recommendedName>
        <fullName evidence="3">Retrotransposon gag domain-containing protein</fullName>
    </recommendedName>
</protein>
<feature type="transmembrane region" description="Helical" evidence="2">
    <location>
        <begin position="191"/>
        <end position="211"/>
    </location>
</feature>
<reference evidence="4" key="1">
    <citation type="submission" date="2020-03" db="EMBL/GenBank/DDBJ databases">
        <title>A high-quality chromosome-level genome assembly of a woody plant with both climbing and erect habits, Rhamnella rubrinervis.</title>
        <authorList>
            <person name="Lu Z."/>
            <person name="Yang Y."/>
            <person name="Zhu X."/>
            <person name="Sun Y."/>
        </authorList>
    </citation>
    <scope>NUCLEOTIDE SEQUENCE</scope>
    <source>
        <strain evidence="4">BYM</strain>
        <tissue evidence="4">Leaf</tissue>
    </source>
</reference>
<feature type="region of interest" description="Disordered" evidence="1">
    <location>
        <begin position="107"/>
        <end position="145"/>
    </location>
</feature>
<dbReference type="Proteomes" id="UP000796880">
    <property type="component" value="Unassembled WGS sequence"/>
</dbReference>
<proteinExistence type="predicted"/>
<keyword evidence="2" id="KW-0812">Transmembrane</keyword>
<keyword evidence="2" id="KW-0472">Membrane</keyword>
<organism evidence="4 5">
    <name type="scientific">Rhamnella rubrinervis</name>
    <dbReference type="NCBI Taxonomy" id="2594499"/>
    <lineage>
        <taxon>Eukaryota</taxon>
        <taxon>Viridiplantae</taxon>
        <taxon>Streptophyta</taxon>
        <taxon>Embryophyta</taxon>
        <taxon>Tracheophyta</taxon>
        <taxon>Spermatophyta</taxon>
        <taxon>Magnoliopsida</taxon>
        <taxon>eudicotyledons</taxon>
        <taxon>Gunneridae</taxon>
        <taxon>Pentapetalae</taxon>
        <taxon>rosids</taxon>
        <taxon>fabids</taxon>
        <taxon>Rosales</taxon>
        <taxon>Rhamnaceae</taxon>
        <taxon>rhamnoid group</taxon>
        <taxon>Rhamneae</taxon>
        <taxon>Rhamnella</taxon>
    </lineage>
</organism>
<sequence length="487" mass="54013">MAEQISRTILSWDELTKAALLRFGPTDFDDPTEALSQLQQTTTVAAYQEAFERLSNRVDNLPEGFLISSFIACLKEEVRLDEKIKHPNTLPEAIEVACLIEERNQIQQKTTSPFRKSTTPPKGDNDPTVRILEPPPTSRPNNGSANSLIDFRGISNQEAWERREKGFCYYCDDKFVLDHRCRSWPTCMGDLVLLVLGYLILVLICWGLAVSQHPCRASFSKPLEEGSICGNAINRPLTPIHVSFPYTFSLCLCLFSLSESVASQANRIRSSTGSSWFGPTETSQQARPSLFVVTILGLHSGVLYGVLSVKDVEVCISNVLSSSYVTGCQHPGVCLFLIVLIKVKDALGSGLVPLLSPNLVFENSSYNQDSSTLARVQFLKKTWCSVANGAGGSGVPWCCIVFIIWDSYRSTCFDESSLREMLIEAVQPCLDFVVADFNCLQRCRRKQQCRGVFAWLDQLSNMSFEVLQSLLSVFVFAGALGIYPSAS</sequence>
<dbReference type="OrthoDB" id="2013610at2759"/>
<gene>
    <name evidence="4" type="ORF">FNV43_RR11187</name>
</gene>
<accession>A0A8K0H5N7</accession>
<keyword evidence="2" id="KW-1133">Transmembrane helix</keyword>